<sequence>MAGLIPPRYYINLVYCPK</sequence>
<dbReference type="EMBL" id="GBXM01099936">
    <property type="protein sequence ID" value="JAH08641.1"/>
    <property type="molecule type" value="Transcribed_RNA"/>
</dbReference>
<reference evidence="1" key="1">
    <citation type="submission" date="2014-11" db="EMBL/GenBank/DDBJ databases">
        <authorList>
            <person name="Amaro Gonzalez C."/>
        </authorList>
    </citation>
    <scope>NUCLEOTIDE SEQUENCE</scope>
</reference>
<name>A0A0E9PVJ0_ANGAN</name>
<protein>
    <submittedName>
        <fullName evidence="1">Uncharacterized protein</fullName>
    </submittedName>
</protein>
<proteinExistence type="predicted"/>
<accession>A0A0E9PVJ0</accession>
<dbReference type="AlphaFoldDB" id="A0A0E9PVJ0"/>
<evidence type="ECO:0000313" key="1">
    <source>
        <dbReference type="EMBL" id="JAH08641.1"/>
    </source>
</evidence>
<organism evidence="1">
    <name type="scientific">Anguilla anguilla</name>
    <name type="common">European freshwater eel</name>
    <name type="synonym">Muraena anguilla</name>
    <dbReference type="NCBI Taxonomy" id="7936"/>
    <lineage>
        <taxon>Eukaryota</taxon>
        <taxon>Metazoa</taxon>
        <taxon>Chordata</taxon>
        <taxon>Craniata</taxon>
        <taxon>Vertebrata</taxon>
        <taxon>Euteleostomi</taxon>
        <taxon>Actinopterygii</taxon>
        <taxon>Neopterygii</taxon>
        <taxon>Teleostei</taxon>
        <taxon>Anguilliformes</taxon>
        <taxon>Anguillidae</taxon>
        <taxon>Anguilla</taxon>
    </lineage>
</organism>
<reference evidence="1" key="2">
    <citation type="journal article" date="2015" name="Fish Shellfish Immunol.">
        <title>Early steps in the European eel (Anguilla anguilla)-Vibrio vulnificus interaction in the gills: Role of the RtxA13 toxin.</title>
        <authorList>
            <person name="Callol A."/>
            <person name="Pajuelo D."/>
            <person name="Ebbesson L."/>
            <person name="Teles M."/>
            <person name="MacKenzie S."/>
            <person name="Amaro C."/>
        </authorList>
    </citation>
    <scope>NUCLEOTIDE SEQUENCE</scope>
</reference>